<feature type="transmembrane region" description="Helical" evidence="1">
    <location>
        <begin position="201"/>
        <end position="218"/>
    </location>
</feature>
<evidence type="ECO:0000313" key="2">
    <source>
        <dbReference type="EMBL" id="MFD1642221.1"/>
    </source>
</evidence>
<keyword evidence="1" id="KW-0472">Membrane</keyword>
<keyword evidence="3" id="KW-1185">Reference proteome</keyword>
<dbReference type="NCBIfam" id="TIGR03753">
    <property type="entry name" value="blh_monoox"/>
    <property type="match status" value="1"/>
</dbReference>
<evidence type="ECO:0000313" key="3">
    <source>
        <dbReference type="Proteomes" id="UP001597052"/>
    </source>
</evidence>
<organism evidence="2 3">
    <name type="scientific">Halohasta litorea</name>
    <dbReference type="NCBI Taxonomy" id="869891"/>
    <lineage>
        <taxon>Archaea</taxon>
        <taxon>Methanobacteriati</taxon>
        <taxon>Methanobacteriota</taxon>
        <taxon>Stenosarchaea group</taxon>
        <taxon>Halobacteria</taxon>
        <taxon>Halobacteriales</taxon>
        <taxon>Haloferacaceae</taxon>
        <taxon>Halohasta</taxon>
    </lineage>
</organism>
<feature type="binding site" evidence="1">
    <location>
        <position position="262"/>
    </location>
    <ligand>
        <name>Fe cation</name>
        <dbReference type="ChEBI" id="CHEBI:24875"/>
    </ligand>
</feature>
<comment type="function">
    <text evidence="1">Catalyzes the cleavage of beta-carotene at its central double bond (15,15') to yield two molecules of all-trans-retinal.</text>
</comment>
<feature type="transmembrane region" description="Helical" evidence="1">
    <location>
        <begin position="238"/>
        <end position="257"/>
    </location>
</feature>
<dbReference type="Proteomes" id="UP001597052">
    <property type="component" value="Unassembled WGS sequence"/>
</dbReference>
<reference evidence="2 3" key="1">
    <citation type="journal article" date="2019" name="Int. J. Syst. Evol. Microbiol.">
        <title>The Global Catalogue of Microorganisms (GCM) 10K type strain sequencing project: providing services to taxonomists for standard genome sequencing and annotation.</title>
        <authorList>
            <consortium name="The Broad Institute Genomics Platform"/>
            <consortium name="The Broad Institute Genome Sequencing Center for Infectious Disease"/>
            <person name="Wu L."/>
            <person name="Ma J."/>
        </authorList>
    </citation>
    <scope>NUCLEOTIDE SEQUENCE [LARGE SCALE GENOMIC DNA]</scope>
    <source>
        <strain evidence="2 3">CGMCC 1.10593</strain>
    </source>
</reference>
<keyword evidence="1" id="KW-1133">Transmembrane helix</keyword>
<dbReference type="EC" id="1.13.11.63" evidence="1"/>
<comment type="catalytic activity">
    <reaction evidence="1">
        <text>all-trans-beta-carotene + O2 = 2 all-trans-retinal</text>
        <dbReference type="Rhea" id="RHEA:32887"/>
        <dbReference type="ChEBI" id="CHEBI:15379"/>
        <dbReference type="ChEBI" id="CHEBI:17579"/>
        <dbReference type="ChEBI" id="CHEBI:17898"/>
        <dbReference type="EC" id="1.13.11.63"/>
    </reaction>
</comment>
<keyword evidence="1" id="KW-1003">Cell membrane</keyword>
<dbReference type="HAMAP" id="MF_02093">
    <property type="entry name" value="Beta_carotene_diox"/>
    <property type="match status" value="1"/>
</dbReference>
<feature type="transmembrane region" description="Helical" evidence="1">
    <location>
        <begin position="87"/>
        <end position="120"/>
    </location>
</feature>
<keyword evidence="1" id="KW-0223">Dioxygenase</keyword>
<comment type="similarity">
    <text evidence="1">Belongs to the Brp/Blh beta-carotene diooxygenase family.</text>
</comment>
<name>A0ABD6D8C2_9EURY</name>
<dbReference type="AlphaFoldDB" id="A0ABD6D8C2"/>
<dbReference type="EMBL" id="JBHUDM010000002">
    <property type="protein sequence ID" value="MFD1642221.1"/>
    <property type="molecule type" value="Genomic_DNA"/>
</dbReference>
<dbReference type="GO" id="GO:0016121">
    <property type="term" value="P:carotene catabolic process"/>
    <property type="evidence" value="ECO:0007669"/>
    <property type="project" value="UniProtKB-UniRule"/>
</dbReference>
<keyword evidence="1" id="KW-0408">Iron</keyword>
<feature type="transmembrane region" description="Helical" evidence="1">
    <location>
        <begin position="323"/>
        <end position="345"/>
    </location>
</feature>
<feature type="transmembrane region" description="Helical" evidence="1">
    <location>
        <begin position="53"/>
        <end position="75"/>
    </location>
</feature>
<keyword evidence="1" id="KW-0560">Oxidoreductase</keyword>
<comment type="caution">
    <text evidence="2">The sequence shown here is derived from an EMBL/GenBank/DDBJ whole genome shotgun (WGS) entry which is preliminary data.</text>
</comment>
<dbReference type="InterPro" id="IPR022270">
    <property type="entry name" value="Blh_diox"/>
</dbReference>
<comment type="subcellular location">
    <subcellularLocation>
        <location evidence="1">Cell membrane</location>
        <topology evidence="1">Multi-pass membrane protein</topology>
    </subcellularLocation>
</comment>
<feature type="transmembrane region" description="Helical" evidence="1">
    <location>
        <begin position="171"/>
        <end position="189"/>
    </location>
</feature>
<dbReference type="GO" id="GO:0003834">
    <property type="term" value="F:beta-carotene 15,15'-dioxygenase activity"/>
    <property type="evidence" value="ECO:0007669"/>
    <property type="project" value="UniProtKB-EC"/>
</dbReference>
<evidence type="ECO:0000256" key="1">
    <source>
        <dbReference type="HAMAP-Rule" id="MF_02093"/>
    </source>
</evidence>
<accession>A0ABD6D8C2</accession>
<feature type="transmembrane region" description="Helical" evidence="1">
    <location>
        <begin position="21"/>
        <end position="47"/>
    </location>
</feature>
<gene>
    <name evidence="2" type="ORF">ACFSBW_10100</name>
</gene>
<feature type="binding site" evidence="1">
    <location>
        <position position="124"/>
    </location>
    <ligand>
        <name>Fe cation</name>
        <dbReference type="ChEBI" id="CHEBI:24875"/>
    </ligand>
</feature>
<dbReference type="RefSeq" id="WP_256395408.1">
    <property type="nucleotide sequence ID" value="NZ_JANHDJ010000002.1"/>
</dbReference>
<proteinExistence type="inferred from homology"/>
<protein>
    <recommendedName>
        <fullName evidence="1">Probable beta-carotene 15,15'-dioxygenase</fullName>
        <ecNumber evidence="1">1.13.11.63</ecNumber>
    </recommendedName>
</protein>
<dbReference type="GO" id="GO:0010436">
    <property type="term" value="F:carotenoid dioxygenase activity"/>
    <property type="evidence" value="ECO:0007669"/>
    <property type="project" value="UniProtKB-UniRule"/>
</dbReference>
<dbReference type="Pfam" id="PF15461">
    <property type="entry name" value="BCD"/>
    <property type="match status" value="1"/>
</dbReference>
<feature type="transmembrane region" description="Helical" evidence="1">
    <location>
        <begin position="292"/>
        <end position="311"/>
    </location>
</feature>
<dbReference type="GO" id="GO:0005506">
    <property type="term" value="F:iron ion binding"/>
    <property type="evidence" value="ECO:0007669"/>
    <property type="project" value="UniProtKB-UniRule"/>
</dbReference>
<sequence length="358" mass="38611">MERVVGMNSRVGSHESTRERTVFRLAFLGPWIALASTAAAVLVFGAPSREVQLLPFAVSIVLFGLPHGAVDHLTLPWAYDEPPTRRWLAIVGGLYLLVGLAYAMIWFVAPIAAFALFILITWFHWGQGELHPLVELVDPTHLRTRTARALTVAARGALPMVVPLVAFPEEYRWVAARLVGLFGTVDLAALDPVFSPVGRGAAAAVVATLLVASLAVGYRSGEGRESWLVDSGELVFLSAYFLVVPPILAIGMFFPCWHSVRHITRLLLLDDAAAARLDEGELWSALARFGRLATPLTVGALLVFGGLALAVPVDPGSGPDLFAVYLVGIAVVTAPHVVVVTWLDLTDGVWQPVRRGEH</sequence>
<feature type="binding site" evidence="1">
    <location>
        <position position="258"/>
    </location>
    <ligand>
        <name>Fe cation</name>
        <dbReference type="ChEBI" id="CHEBI:24875"/>
    </ligand>
</feature>
<keyword evidence="1" id="KW-0479">Metal-binding</keyword>
<feature type="binding site" evidence="1">
    <location>
        <position position="67"/>
    </location>
    <ligand>
        <name>Fe cation</name>
        <dbReference type="ChEBI" id="CHEBI:24875"/>
    </ligand>
</feature>
<dbReference type="GO" id="GO:0005886">
    <property type="term" value="C:plasma membrane"/>
    <property type="evidence" value="ECO:0007669"/>
    <property type="project" value="UniProtKB-SubCell"/>
</dbReference>
<keyword evidence="1" id="KW-0812">Transmembrane</keyword>
<comment type="cofactor">
    <cofactor evidence="1">
        <name>Fe(2+)</name>
        <dbReference type="ChEBI" id="CHEBI:29033"/>
    </cofactor>
</comment>